<accession>A0ABV7GRW2</accession>
<evidence type="ECO:0000259" key="4">
    <source>
        <dbReference type="Pfam" id="PF00370"/>
    </source>
</evidence>
<evidence type="ECO:0000256" key="3">
    <source>
        <dbReference type="ARBA" id="ARBA00022777"/>
    </source>
</evidence>
<dbReference type="SUPFAM" id="SSF53067">
    <property type="entry name" value="Actin-like ATPase domain"/>
    <property type="match status" value="1"/>
</dbReference>
<dbReference type="Pfam" id="PF00370">
    <property type="entry name" value="FGGY_N"/>
    <property type="match status" value="1"/>
</dbReference>
<comment type="caution">
    <text evidence="6">The sequence shown here is derived from an EMBL/GenBank/DDBJ whole genome shotgun (WGS) entry which is preliminary data.</text>
</comment>
<organism evidence="6 7">
    <name type="scientific">Psychromarinibacter halotolerans</name>
    <dbReference type="NCBI Taxonomy" id="1775175"/>
    <lineage>
        <taxon>Bacteria</taxon>
        <taxon>Pseudomonadati</taxon>
        <taxon>Pseudomonadota</taxon>
        <taxon>Alphaproteobacteria</taxon>
        <taxon>Rhodobacterales</taxon>
        <taxon>Paracoccaceae</taxon>
        <taxon>Psychromarinibacter</taxon>
    </lineage>
</organism>
<sequence>MSNVAVIDIGKTNAKLAVVDTVQMHEVGVLTRPNAVRPGAPYPHYDIEGHWAFLLDALATLHAEHGIDAISVTAHGASIVLLDADGGLACPMLDYENDGPDALADAYDAIRPAFADTGSPRLPMGLNVGAQLHWLLETQVGLRDRLAQVVTYPQFWSGRLTGNFACEYTSLGCHTDLWLPREGRYSALVETLGLTDKMAPLAKAGDVAGALLPDIATRTGLPADTPVFSGIHDSNASLLPHLIATQAPFSVVSTGTWVISMAVGGPTVPLDAARDTLMNVNANGGATPSARFMGGREYELAKPETAPPTPADVDAVLNGKLFLLPSVEPGSGPFQHRTGGWSDPAMTPGQKGAALSFYLALMTATCLDLIGAGGPTIVEGPFARNPQFHDMLGAATGRAVSTAASATGTSIGAALLARPDAPVPALTVTKAPTGDRWRAYATAWAQAVARTPEPATSS</sequence>
<feature type="domain" description="Carbohydrate kinase FGGY N-terminal" evidence="4">
    <location>
        <begin position="5"/>
        <end position="239"/>
    </location>
</feature>
<keyword evidence="3 6" id="KW-0418">Kinase</keyword>
<dbReference type="Proteomes" id="UP001595632">
    <property type="component" value="Unassembled WGS sequence"/>
</dbReference>
<dbReference type="RefSeq" id="WP_275633040.1">
    <property type="nucleotide sequence ID" value="NZ_JARGYD010000004.1"/>
</dbReference>
<dbReference type="InterPro" id="IPR050406">
    <property type="entry name" value="FGGY_Carb_Kinase"/>
</dbReference>
<dbReference type="EC" id="2.7.1.-" evidence="6"/>
<keyword evidence="7" id="KW-1185">Reference proteome</keyword>
<evidence type="ECO:0000259" key="5">
    <source>
        <dbReference type="Pfam" id="PF21546"/>
    </source>
</evidence>
<keyword evidence="2 6" id="KW-0808">Transferase</keyword>
<dbReference type="PANTHER" id="PTHR43095:SF5">
    <property type="entry name" value="XYLULOSE KINASE"/>
    <property type="match status" value="1"/>
</dbReference>
<protein>
    <submittedName>
        <fullName evidence="6">FGGY-family carbohydrate kinase</fullName>
        <ecNumber evidence="6">2.7.1.-</ecNumber>
    </submittedName>
</protein>
<evidence type="ECO:0000256" key="2">
    <source>
        <dbReference type="ARBA" id="ARBA00022679"/>
    </source>
</evidence>
<evidence type="ECO:0000256" key="1">
    <source>
        <dbReference type="ARBA" id="ARBA00009156"/>
    </source>
</evidence>
<dbReference type="InterPro" id="IPR049382">
    <property type="entry name" value="FGGY_C_2"/>
</dbReference>
<name>A0ABV7GRW2_9RHOB</name>
<dbReference type="EMBL" id="JBHRTB010000010">
    <property type="protein sequence ID" value="MFC3143061.1"/>
    <property type="molecule type" value="Genomic_DNA"/>
</dbReference>
<dbReference type="CDD" id="cd07772">
    <property type="entry name" value="ASKHA_NBD_FGGY_NaCK-like"/>
    <property type="match status" value="1"/>
</dbReference>
<dbReference type="PANTHER" id="PTHR43095">
    <property type="entry name" value="SUGAR KINASE"/>
    <property type="match status" value="1"/>
</dbReference>
<dbReference type="InterPro" id="IPR018484">
    <property type="entry name" value="FGGY_N"/>
</dbReference>
<dbReference type="Pfam" id="PF21546">
    <property type="entry name" value="FGGY_C_2"/>
    <property type="match status" value="1"/>
</dbReference>
<feature type="domain" description="Carbohydrate kinase FGGY C-terminal" evidence="5">
    <location>
        <begin position="246"/>
        <end position="420"/>
    </location>
</feature>
<comment type="similarity">
    <text evidence="1">Belongs to the FGGY kinase family.</text>
</comment>
<gene>
    <name evidence="6" type="ORF">ACFOGP_10095</name>
</gene>
<dbReference type="Gene3D" id="3.30.420.40">
    <property type="match status" value="2"/>
</dbReference>
<proteinExistence type="inferred from homology"/>
<dbReference type="InterPro" id="IPR043129">
    <property type="entry name" value="ATPase_NBD"/>
</dbReference>
<reference evidence="7" key="1">
    <citation type="journal article" date="2019" name="Int. J. Syst. Evol. Microbiol.">
        <title>The Global Catalogue of Microorganisms (GCM) 10K type strain sequencing project: providing services to taxonomists for standard genome sequencing and annotation.</title>
        <authorList>
            <consortium name="The Broad Institute Genomics Platform"/>
            <consortium name="The Broad Institute Genome Sequencing Center for Infectious Disease"/>
            <person name="Wu L."/>
            <person name="Ma J."/>
        </authorList>
    </citation>
    <scope>NUCLEOTIDE SEQUENCE [LARGE SCALE GENOMIC DNA]</scope>
    <source>
        <strain evidence="7">KCTC 52366</strain>
    </source>
</reference>
<evidence type="ECO:0000313" key="6">
    <source>
        <dbReference type="EMBL" id="MFC3143061.1"/>
    </source>
</evidence>
<evidence type="ECO:0000313" key="7">
    <source>
        <dbReference type="Proteomes" id="UP001595632"/>
    </source>
</evidence>
<dbReference type="GO" id="GO:0016301">
    <property type="term" value="F:kinase activity"/>
    <property type="evidence" value="ECO:0007669"/>
    <property type="project" value="UniProtKB-KW"/>
</dbReference>